<feature type="transmembrane region" description="Helical" evidence="1">
    <location>
        <begin position="63"/>
        <end position="82"/>
    </location>
</feature>
<evidence type="ECO:0000313" key="2">
    <source>
        <dbReference type="EMBL" id="MFL0247760.1"/>
    </source>
</evidence>
<evidence type="ECO:0000256" key="1">
    <source>
        <dbReference type="SAM" id="Phobius"/>
    </source>
</evidence>
<sequence length="156" mass="18349">MLLRVSFLEFLLRGIPESLLFYLAAYAYAKYKIQFKRYFLSCMLQSVIVYLIRFLPIQNGTDAILNLILLITLSVIINKFEIIQSIRAGIIIILLEFICEAFNVFFIQYILKKDINLLFNNPMLKILYSYPSLLLFGCFAICYYIRLSKRNELKSI</sequence>
<organism evidence="2 3">
    <name type="scientific">Candidatus Clostridium stratigraminis</name>
    <dbReference type="NCBI Taxonomy" id="3381661"/>
    <lineage>
        <taxon>Bacteria</taxon>
        <taxon>Bacillati</taxon>
        <taxon>Bacillota</taxon>
        <taxon>Clostridia</taxon>
        <taxon>Eubacteriales</taxon>
        <taxon>Clostridiaceae</taxon>
        <taxon>Clostridium</taxon>
    </lineage>
</organism>
<evidence type="ECO:0008006" key="4">
    <source>
        <dbReference type="Google" id="ProtNLM"/>
    </source>
</evidence>
<feature type="transmembrane region" description="Helical" evidence="1">
    <location>
        <begin position="89"/>
        <end position="111"/>
    </location>
</feature>
<feature type="transmembrane region" description="Helical" evidence="1">
    <location>
        <begin position="6"/>
        <end position="26"/>
    </location>
</feature>
<feature type="transmembrane region" description="Helical" evidence="1">
    <location>
        <begin position="38"/>
        <end position="57"/>
    </location>
</feature>
<protein>
    <recommendedName>
        <fullName evidence="4">Rod shape-determining protein MreD</fullName>
    </recommendedName>
</protein>
<keyword evidence="1" id="KW-0472">Membrane</keyword>
<dbReference type="EMBL" id="JBJHZZ010000009">
    <property type="protein sequence ID" value="MFL0247760.1"/>
    <property type="molecule type" value="Genomic_DNA"/>
</dbReference>
<keyword evidence="3" id="KW-1185">Reference proteome</keyword>
<dbReference type="RefSeq" id="WP_406770192.1">
    <property type="nucleotide sequence ID" value="NZ_JBJHZZ010000009.1"/>
</dbReference>
<name>A0ABW8T800_9CLOT</name>
<comment type="caution">
    <text evidence="2">The sequence shown here is derived from an EMBL/GenBank/DDBJ whole genome shotgun (WGS) entry which is preliminary data.</text>
</comment>
<reference evidence="2 3" key="1">
    <citation type="submission" date="2024-11" db="EMBL/GenBank/DDBJ databases">
        <authorList>
            <person name="Heng Y.C."/>
            <person name="Lim A.C.H."/>
            <person name="Lee J.K.Y."/>
            <person name="Kittelmann S."/>
        </authorList>
    </citation>
    <scope>NUCLEOTIDE SEQUENCE [LARGE SCALE GENOMIC DNA]</scope>
    <source>
        <strain evidence="2 3">WILCCON 0185</strain>
    </source>
</reference>
<keyword evidence="1" id="KW-0812">Transmembrane</keyword>
<accession>A0ABW8T800</accession>
<feature type="transmembrane region" description="Helical" evidence="1">
    <location>
        <begin position="126"/>
        <end position="145"/>
    </location>
</feature>
<gene>
    <name evidence="2" type="ORF">ACJDUG_12340</name>
</gene>
<proteinExistence type="predicted"/>
<keyword evidence="1" id="KW-1133">Transmembrane helix</keyword>
<evidence type="ECO:0000313" key="3">
    <source>
        <dbReference type="Proteomes" id="UP001623591"/>
    </source>
</evidence>
<dbReference type="Proteomes" id="UP001623591">
    <property type="component" value="Unassembled WGS sequence"/>
</dbReference>